<dbReference type="AlphaFoldDB" id="A0A9D1RUX9"/>
<organism evidence="2 3">
    <name type="scientific">Candidatus Flavonifractor merdipullorum</name>
    <dbReference type="NCBI Taxonomy" id="2838590"/>
    <lineage>
        <taxon>Bacteria</taxon>
        <taxon>Bacillati</taxon>
        <taxon>Bacillota</taxon>
        <taxon>Clostridia</taxon>
        <taxon>Eubacteriales</taxon>
        <taxon>Oscillospiraceae</taxon>
        <taxon>Flavonifractor</taxon>
    </lineage>
</organism>
<protein>
    <submittedName>
        <fullName evidence="2">Uncharacterized protein</fullName>
    </submittedName>
</protein>
<gene>
    <name evidence="2" type="ORF">H9868_09370</name>
</gene>
<keyword evidence="1" id="KW-0812">Transmembrane</keyword>
<feature type="transmembrane region" description="Helical" evidence="1">
    <location>
        <begin position="52"/>
        <end position="70"/>
    </location>
</feature>
<feature type="transmembrane region" description="Helical" evidence="1">
    <location>
        <begin position="90"/>
        <end position="113"/>
    </location>
</feature>
<dbReference type="Proteomes" id="UP000824192">
    <property type="component" value="Unassembled WGS sequence"/>
</dbReference>
<sequence>MDCAIFYVLNFLWEAICHPLESGWATWLGILMLMLAGFLMQLLAVLHTRQRFLRLLPLLFAVVFCLYGELRWHGLFSLTENSGSFLPTNRFSGFIFCFVGLPMLIGAALTWIWDGVRRWKERKQEE</sequence>
<comment type="caution">
    <text evidence="2">The sequence shown here is derived from an EMBL/GenBank/DDBJ whole genome shotgun (WGS) entry which is preliminary data.</text>
</comment>
<evidence type="ECO:0000256" key="1">
    <source>
        <dbReference type="SAM" id="Phobius"/>
    </source>
</evidence>
<evidence type="ECO:0000313" key="2">
    <source>
        <dbReference type="EMBL" id="HIW94728.1"/>
    </source>
</evidence>
<accession>A0A9D1RUX9</accession>
<feature type="transmembrane region" description="Helical" evidence="1">
    <location>
        <begin position="24"/>
        <end position="45"/>
    </location>
</feature>
<evidence type="ECO:0000313" key="3">
    <source>
        <dbReference type="Proteomes" id="UP000824192"/>
    </source>
</evidence>
<reference evidence="2" key="1">
    <citation type="journal article" date="2021" name="PeerJ">
        <title>Extensive microbial diversity within the chicken gut microbiome revealed by metagenomics and culture.</title>
        <authorList>
            <person name="Gilroy R."/>
            <person name="Ravi A."/>
            <person name="Getino M."/>
            <person name="Pursley I."/>
            <person name="Horton D.L."/>
            <person name="Alikhan N.F."/>
            <person name="Baker D."/>
            <person name="Gharbi K."/>
            <person name="Hall N."/>
            <person name="Watson M."/>
            <person name="Adriaenssens E.M."/>
            <person name="Foster-Nyarko E."/>
            <person name="Jarju S."/>
            <person name="Secka A."/>
            <person name="Antonio M."/>
            <person name="Oren A."/>
            <person name="Chaudhuri R.R."/>
            <person name="La Ragione R."/>
            <person name="Hildebrand F."/>
            <person name="Pallen M.J."/>
        </authorList>
    </citation>
    <scope>NUCLEOTIDE SEQUENCE</scope>
    <source>
        <strain evidence="2">ChiGjej6B6-1540</strain>
    </source>
</reference>
<reference evidence="2" key="2">
    <citation type="submission" date="2021-04" db="EMBL/GenBank/DDBJ databases">
        <authorList>
            <person name="Gilroy R."/>
        </authorList>
    </citation>
    <scope>NUCLEOTIDE SEQUENCE</scope>
    <source>
        <strain evidence="2">ChiGjej6B6-1540</strain>
    </source>
</reference>
<proteinExistence type="predicted"/>
<keyword evidence="1" id="KW-1133">Transmembrane helix</keyword>
<name>A0A9D1RUX9_9FIRM</name>
<keyword evidence="1" id="KW-0472">Membrane</keyword>
<dbReference type="EMBL" id="DXGA01000203">
    <property type="protein sequence ID" value="HIW94728.1"/>
    <property type="molecule type" value="Genomic_DNA"/>
</dbReference>